<dbReference type="RefSeq" id="WP_184654314.1">
    <property type="nucleotide sequence ID" value="NZ_JACHBU010000002.1"/>
</dbReference>
<evidence type="ECO:0000313" key="5">
    <source>
        <dbReference type="EMBL" id="MBB6508204.1"/>
    </source>
</evidence>
<keyword evidence="6" id="KW-1185">Reference proteome</keyword>
<dbReference type="InterPro" id="IPR008920">
    <property type="entry name" value="TF_FadR/GntR_C"/>
</dbReference>
<dbReference type="InterPro" id="IPR036388">
    <property type="entry name" value="WH-like_DNA-bd_sf"/>
</dbReference>
<evidence type="ECO:0000256" key="1">
    <source>
        <dbReference type="ARBA" id="ARBA00023015"/>
    </source>
</evidence>
<dbReference type="Proteomes" id="UP000585437">
    <property type="component" value="Unassembled WGS sequence"/>
</dbReference>
<evidence type="ECO:0000256" key="2">
    <source>
        <dbReference type="ARBA" id="ARBA00023125"/>
    </source>
</evidence>
<evidence type="ECO:0000313" key="6">
    <source>
        <dbReference type="Proteomes" id="UP000585437"/>
    </source>
</evidence>
<dbReference type="SUPFAM" id="SSF48008">
    <property type="entry name" value="GntR ligand-binding domain-like"/>
    <property type="match status" value="1"/>
</dbReference>
<dbReference type="GO" id="GO:0003700">
    <property type="term" value="F:DNA-binding transcription factor activity"/>
    <property type="evidence" value="ECO:0007669"/>
    <property type="project" value="InterPro"/>
</dbReference>
<dbReference type="AlphaFoldDB" id="A0A7X0MR47"/>
<evidence type="ECO:0000256" key="3">
    <source>
        <dbReference type="ARBA" id="ARBA00023163"/>
    </source>
</evidence>
<dbReference type="SUPFAM" id="SSF46785">
    <property type="entry name" value="Winged helix' DNA-binding domain"/>
    <property type="match status" value="2"/>
</dbReference>
<dbReference type="InterPro" id="IPR036390">
    <property type="entry name" value="WH_DNA-bd_sf"/>
</dbReference>
<accession>A0A7X0MR47</accession>
<dbReference type="PANTHER" id="PTHR43537:SF24">
    <property type="entry name" value="GLUCONATE OPERON TRANSCRIPTIONAL REPRESSOR"/>
    <property type="match status" value="1"/>
</dbReference>
<keyword evidence="2 5" id="KW-0238">DNA-binding</keyword>
<dbReference type="SMART" id="SM00895">
    <property type="entry name" value="FCD"/>
    <property type="match status" value="1"/>
</dbReference>
<dbReference type="InterPro" id="IPR011711">
    <property type="entry name" value="GntR_C"/>
</dbReference>
<proteinExistence type="predicted"/>
<dbReference type="PROSITE" id="PS50949">
    <property type="entry name" value="HTH_GNTR"/>
    <property type="match status" value="1"/>
</dbReference>
<reference evidence="5 6" key="1">
    <citation type="submission" date="2020-08" db="EMBL/GenBank/DDBJ databases">
        <title>The Agave Microbiome: Exploring the role of microbial communities in plant adaptations to desert environments.</title>
        <authorList>
            <person name="Partida-Martinez L.P."/>
        </authorList>
    </citation>
    <scope>NUCLEOTIDE SEQUENCE [LARGE SCALE GENOMIC DNA]</scope>
    <source>
        <strain evidence="5 6">AS3.12</strain>
    </source>
</reference>
<dbReference type="Pfam" id="PF07729">
    <property type="entry name" value="FCD"/>
    <property type="match status" value="1"/>
</dbReference>
<evidence type="ECO:0000259" key="4">
    <source>
        <dbReference type="PROSITE" id="PS50949"/>
    </source>
</evidence>
<dbReference type="CDD" id="cd07377">
    <property type="entry name" value="WHTH_GntR"/>
    <property type="match status" value="1"/>
</dbReference>
<dbReference type="EMBL" id="JACHBU010000002">
    <property type="protein sequence ID" value="MBB6508204.1"/>
    <property type="molecule type" value="Genomic_DNA"/>
</dbReference>
<organism evidence="5 6">
    <name type="scientific">Rhizobium soli</name>
    <dbReference type="NCBI Taxonomy" id="424798"/>
    <lineage>
        <taxon>Bacteria</taxon>
        <taxon>Pseudomonadati</taxon>
        <taxon>Pseudomonadota</taxon>
        <taxon>Alphaproteobacteria</taxon>
        <taxon>Hyphomicrobiales</taxon>
        <taxon>Rhizobiaceae</taxon>
        <taxon>Rhizobium/Agrobacterium group</taxon>
        <taxon>Rhizobium</taxon>
    </lineage>
</organism>
<dbReference type="PANTHER" id="PTHR43537">
    <property type="entry name" value="TRANSCRIPTIONAL REGULATOR, GNTR FAMILY"/>
    <property type="match status" value="1"/>
</dbReference>
<protein>
    <submittedName>
        <fullName evidence="5">DNA-binding GntR family transcriptional regulator</fullName>
    </submittedName>
</protein>
<dbReference type="Gene3D" id="1.10.10.10">
    <property type="entry name" value="Winged helix-like DNA-binding domain superfamily/Winged helix DNA-binding domain"/>
    <property type="match status" value="2"/>
</dbReference>
<feature type="domain" description="HTH gntR-type" evidence="4">
    <location>
        <begin position="6"/>
        <end position="73"/>
    </location>
</feature>
<sequence length="330" mass="35872">MAGPSPRLHQRVCEILASEIASGALSAGAYLTETSLADRFGISRAPARHALGELELRGLMQRVPGRGYQILSSESGTAPAAPSSHPAGSDEKIHFLSSWELIYRQIEIEIVSRTSLASWRINEAALAAAHGVSRTVARDVMARLQQRGVVLKDDAGRWLAPGLTPVHIGQLYELRWVLEPLALAQAFPHLPDGYVTGCIEFVEQAIAAAETVTGDMLDRVEHQLHSELLGYCDNRALMQAISLPQAILVAHHFLYQPKTTGYDGEPFLLEHLDVLSPLASGDIGAACDALERHLRISRDRAIARIGAAASRNIALPDLPYLERQGHVKTD</sequence>
<dbReference type="SMART" id="SM00345">
    <property type="entry name" value="HTH_GNTR"/>
    <property type="match status" value="2"/>
</dbReference>
<gene>
    <name evidence="5" type="ORF">F4695_001536</name>
</gene>
<name>A0A7X0MR47_9HYPH</name>
<keyword evidence="1" id="KW-0805">Transcription regulation</keyword>
<dbReference type="InterPro" id="IPR000524">
    <property type="entry name" value="Tscrpt_reg_HTH_GntR"/>
</dbReference>
<dbReference type="Pfam" id="PF00392">
    <property type="entry name" value="GntR"/>
    <property type="match status" value="1"/>
</dbReference>
<comment type="caution">
    <text evidence="5">The sequence shown here is derived from an EMBL/GenBank/DDBJ whole genome shotgun (WGS) entry which is preliminary data.</text>
</comment>
<dbReference type="GO" id="GO:0003677">
    <property type="term" value="F:DNA binding"/>
    <property type="evidence" value="ECO:0007669"/>
    <property type="project" value="UniProtKB-KW"/>
</dbReference>
<keyword evidence="3" id="KW-0804">Transcription</keyword>
<dbReference type="Gene3D" id="1.20.120.530">
    <property type="entry name" value="GntR ligand-binding domain-like"/>
    <property type="match status" value="1"/>
</dbReference>